<evidence type="ECO:0000313" key="1">
    <source>
        <dbReference type="EMBL" id="KAH3687457.1"/>
    </source>
</evidence>
<dbReference type="EMBL" id="JAEUBG010000835">
    <property type="protein sequence ID" value="KAH3687457.1"/>
    <property type="molecule type" value="Genomic_DNA"/>
</dbReference>
<keyword evidence="2" id="KW-1185">Reference proteome</keyword>
<protein>
    <submittedName>
        <fullName evidence="1">Uncharacterized protein</fullName>
    </submittedName>
</protein>
<sequence length="85" mass="9044">MGFDGRSLMAWFNASSLRISGGICKAALPMVLFGLEDGIREEVVELEGSADDWSLREPTNLLLGTLCFGVESSGVCVSVLCSDIT</sequence>
<reference evidence="1" key="2">
    <citation type="submission" date="2021-01" db="EMBL/GenBank/DDBJ databases">
        <authorList>
            <person name="Schikora-Tamarit M.A."/>
        </authorList>
    </citation>
    <scope>NUCLEOTIDE SEQUENCE</scope>
    <source>
        <strain evidence="1">CBS2887</strain>
    </source>
</reference>
<dbReference type="Proteomes" id="UP000774326">
    <property type="component" value="Unassembled WGS sequence"/>
</dbReference>
<reference evidence="1" key="1">
    <citation type="journal article" date="2021" name="Open Biol.">
        <title>Shared evolutionary footprints suggest mitochondrial oxidative damage underlies multiple complex I losses in fungi.</title>
        <authorList>
            <person name="Schikora-Tamarit M.A."/>
            <person name="Marcet-Houben M."/>
            <person name="Nosek J."/>
            <person name="Gabaldon T."/>
        </authorList>
    </citation>
    <scope>NUCLEOTIDE SEQUENCE</scope>
    <source>
        <strain evidence="1">CBS2887</strain>
    </source>
</reference>
<comment type="caution">
    <text evidence="1">The sequence shown here is derived from an EMBL/GenBank/DDBJ whole genome shotgun (WGS) entry which is preliminary data.</text>
</comment>
<name>A0A9P8QBD4_WICPI</name>
<gene>
    <name evidence="1" type="ORF">WICPIJ_001567</name>
</gene>
<evidence type="ECO:0000313" key="2">
    <source>
        <dbReference type="Proteomes" id="UP000774326"/>
    </source>
</evidence>
<dbReference type="AlphaFoldDB" id="A0A9P8QBD4"/>
<proteinExistence type="predicted"/>
<organism evidence="1 2">
    <name type="scientific">Wickerhamomyces pijperi</name>
    <name type="common">Yeast</name>
    <name type="synonym">Pichia pijperi</name>
    <dbReference type="NCBI Taxonomy" id="599730"/>
    <lineage>
        <taxon>Eukaryota</taxon>
        <taxon>Fungi</taxon>
        <taxon>Dikarya</taxon>
        <taxon>Ascomycota</taxon>
        <taxon>Saccharomycotina</taxon>
        <taxon>Saccharomycetes</taxon>
        <taxon>Phaffomycetales</taxon>
        <taxon>Wickerhamomycetaceae</taxon>
        <taxon>Wickerhamomyces</taxon>
    </lineage>
</organism>
<accession>A0A9P8QBD4</accession>